<dbReference type="GO" id="GO:0004674">
    <property type="term" value="F:protein serine/threonine kinase activity"/>
    <property type="evidence" value="ECO:0007669"/>
    <property type="project" value="UniProtKB-KW"/>
</dbReference>
<keyword evidence="5" id="KW-1133">Transmembrane helix</keyword>
<sequence>MRLQLRQLRGWSICMRTVADFGLAKFCNRESHVTMSGGKGTPGYAAPKQWMPFAVTYKCDVYSFGLTLFQMVGWRRNFEVNETKSQQWFPLRVWKKFESGELGEMIMLDCKIEEENRKSRDDTTATRFRQHEGHEKIYFQSLVCPVFTGSTVDSSKGGSEFENSSGGLTSLSTEN</sequence>
<evidence type="ECO:0000256" key="7">
    <source>
        <dbReference type="ARBA" id="ARBA00023180"/>
    </source>
</evidence>
<organism evidence="10 11">
    <name type="scientific">Protea cynaroides</name>
    <dbReference type="NCBI Taxonomy" id="273540"/>
    <lineage>
        <taxon>Eukaryota</taxon>
        <taxon>Viridiplantae</taxon>
        <taxon>Streptophyta</taxon>
        <taxon>Embryophyta</taxon>
        <taxon>Tracheophyta</taxon>
        <taxon>Spermatophyta</taxon>
        <taxon>Magnoliopsida</taxon>
        <taxon>Proteales</taxon>
        <taxon>Proteaceae</taxon>
        <taxon>Protea</taxon>
    </lineage>
</organism>
<keyword evidence="3" id="KW-0812">Transmembrane</keyword>
<feature type="domain" description="Protein kinase" evidence="9">
    <location>
        <begin position="1"/>
        <end position="137"/>
    </location>
</feature>
<evidence type="ECO:0000313" key="10">
    <source>
        <dbReference type="EMBL" id="KAJ4965952.1"/>
    </source>
</evidence>
<evidence type="ECO:0000313" key="11">
    <source>
        <dbReference type="Proteomes" id="UP001141806"/>
    </source>
</evidence>
<dbReference type="EMBL" id="JAMYWD010000007">
    <property type="protein sequence ID" value="KAJ4965952.1"/>
    <property type="molecule type" value="Genomic_DNA"/>
</dbReference>
<comment type="subcellular location">
    <subcellularLocation>
        <location evidence="1">Membrane</location>
        <topology evidence="1">Single-pass type I membrane protein</topology>
    </subcellularLocation>
</comment>
<dbReference type="InterPro" id="IPR045874">
    <property type="entry name" value="LRK10/LRL21-25-like"/>
</dbReference>
<dbReference type="InterPro" id="IPR000719">
    <property type="entry name" value="Prot_kinase_dom"/>
</dbReference>
<dbReference type="PANTHER" id="PTHR27009">
    <property type="entry name" value="RUST RESISTANCE KINASE LR10-RELATED"/>
    <property type="match status" value="1"/>
</dbReference>
<gene>
    <name evidence="10" type="ORF">NE237_017801</name>
</gene>
<dbReference type="GO" id="GO:0016020">
    <property type="term" value="C:membrane"/>
    <property type="evidence" value="ECO:0007669"/>
    <property type="project" value="UniProtKB-SubCell"/>
</dbReference>
<keyword evidence="6" id="KW-0472">Membrane</keyword>
<evidence type="ECO:0000259" key="9">
    <source>
        <dbReference type="PROSITE" id="PS50011"/>
    </source>
</evidence>
<evidence type="ECO:0000256" key="1">
    <source>
        <dbReference type="ARBA" id="ARBA00004479"/>
    </source>
</evidence>
<evidence type="ECO:0000256" key="6">
    <source>
        <dbReference type="ARBA" id="ARBA00023136"/>
    </source>
</evidence>
<dbReference type="SUPFAM" id="SSF56112">
    <property type="entry name" value="Protein kinase-like (PK-like)"/>
    <property type="match status" value="1"/>
</dbReference>
<accession>A0A9Q0QND5</accession>
<feature type="region of interest" description="Disordered" evidence="8">
    <location>
        <begin position="153"/>
        <end position="175"/>
    </location>
</feature>
<name>A0A9Q0QND5_9MAGN</name>
<keyword evidence="2" id="KW-0808">Transferase</keyword>
<protein>
    <recommendedName>
        <fullName evidence="9">Protein kinase domain-containing protein</fullName>
    </recommendedName>
</protein>
<keyword evidence="4" id="KW-0732">Signal</keyword>
<evidence type="ECO:0000256" key="3">
    <source>
        <dbReference type="ARBA" id="ARBA00022692"/>
    </source>
</evidence>
<keyword evidence="11" id="KW-1185">Reference proteome</keyword>
<dbReference type="GO" id="GO:0005524">
    <property type="term" value="F:ATP binding"/>
    <property type="evidence" value="ECO:0007669"/>
    <property type="project" value="InterPro"/>
</dbReference>
<evidence type="ECO:0000256" key="5">
    <source>
        <dbReference type="ARBA" id="ARBA00022989"/>
    </source>
</evidence>
<dbReference type="Proteomes" id="UP001141806">
    <property type="component" value="Unassembled WGS sequence"/>
</dbReference>
<proteinExistence type="predicted"/>
<keyword evidence="2" id="KW-0418">Kinase</keyword>
<dbReference type="InterPro" id="IPR011009">
    <property type="entry name" value="Kinase-like_dom_sf"/>
</dbReference>
<dbReference type="AlphaFoldDB" id="A0A9Q0QND5"/>
<comment type="caution">
    <text evidence="10">The sequence shown here is derived from an EMBL/GenBank/DDBJ whole genome shotgun (WGS) entry which is preliminary data.</text>
</comment>
<dbReference type="Pfam" id="PF00069">
    <property type="entry name" value="Pkinase"/>
    <property type="match status" value="1"/>
</dbReference>
<dbReference type="OrthoDB" id="4062651at2759"/>
<reference evidence="10" key="1">
    <citation type="journal article" date="2023" name="Plant J.">
        <title>The genome of the king protea, Protea cynaroides.</title>
        <authorList>
            <person name="Chang J."/>
            <person name="Duong T.A."/>
            <person name="Schoeman C."/>
            <person name="Ma X."/>
            <person name="Roodt D."/>
            <person name="Barker N."/>
            <person name="Li Z."/>
            <person name="Van de Peer Y."/>
            <person name="Mizrachi E."/>
        </authorList>
    </citation>
    <scope>NUCLEOTIDE SEQUENCE</scope>
    <source>
        <tissue evidence="10">Young leaves</tissue>
    </source>
</reference>
<dbReference type="Gene3D" id="1.10.510.10">
    <property type="entry name" value="Transferase(Phosphotransferase) domain 1"/>
    <property type="match status" value="1"/>
</dbReference>
<keyword evidence="2" id="KW-0723">Serine/threonine-protein kinase</keyword>
<dbReference type="PROSITE" id="PS50011">
    <property type="entry name" value="PROTEIN_KINASE_DOM"/>
    <property type="match status" value="1"/>
</dbReference>
<evidence type="ECO:0000256" key="2">
    <source>
        <dbReference type="ARBA" id="ARBA00022527"/>
    </source>
</evidence>
<evidence type="ECO:0000256" key="4">
    <source>
        <dbReference type="ARBA" id="ARBA00022729"/>
    </source>
</evidence>
<evidence type="ECO:0000256" key="8">
    <source>
        <dbReference type="SAM" id="MobiDB-lite"/>
    </source>
</evidence>
<keyword evidence="7" id="KW-0325">Glycoprotein</keyword>